<feature type="transmembrane region" description="Helical" evidence="1">
    <location>
        <begin position="198"/>
        <end position="217"/>
    </location>
</feature>
<reference evidence="2 3" key="1">
    <citation type="submission" date="2024-08" db="EMBL/GenBank/DDBJ databases">
        <authorList>
            <person name="Lu H."/>
        </authorList>
    </citation>
    <scope>NUCLEOTIDE SEQUENCE [LARGE SCALE GENOMIC DNA]</scope>
    <source>
        <strain evidence="2 3">DXS20W</strain>
    </source>
</reference>
<keyword evidence="3" id="KW-1185">Reference proteome</keyword>
<feature type="transmembrane region" description="Helical" evidence="1">
    <location>
        <begin position="166"/>
        <end position="192"/>
    </location>
</feature>
<comment type="caution">
    <text evidence="2">The sequence shown here is derived from an EMBL/GenBank/DDBJ whole genome shotgun (WGS) entry which is preliminary data.</text>
</comment>
<evidence type="ECO:0000313" key="3">
    <source>
        <dbReference type="Proteomes" id="UP001606302"/>
    </source>
</evidence>
<feature type="transmembrane region" description="Helical" evidence="1">
    <location>
        <begin position="51"/>
        <end position="70"/>
    </location>
</feature>
<feature type="transmembrane region" description="Helical" evidence="1">
    <location>
        <begin position="126"/>
        <end position="145"/>
    </location>
</feature>
<proteinExistence type="predicted"/>
<evidence type="ECO:0000256" key="1">
    <source>
        <dbReference type="SAM" id="Phobius"/>
    </source>
</evidence>
<dbReference type="Proteomes" id="UP001606302">
    <property type="component" value="Unassembled WGS sequence"/>
</dbReference>
<gene>
    <name evidence="2" type="ORF">ACG04Q_25090</name>
</gene>
<sequence>MVPAWRQAHTVAAAAAPARRERGAVARRALSFALLGLIAGELPGMLHGATPLTICSLACAAVGGLAGLTLPAARHRSCAGDSWVACMAAVGCGMAVDLAGVSPLALASICRTNSEWPYAGVAMLEAHLRWFPWTAAAMLFTLVLERGRAQSRVTQAERGGGLARRVAWVLVEFGAMLALMSAFMEAAAALALAARMPWAADGMVASMLASMLLYLHLRLAARRVQHAVVRFWKHCPVPARSRVARRFGLHALNSRVSALLHLMRH</sequence>
<dbReference type="EMBL" id="JBIGHX010000012">
    <property type="protein sequence ID" value="MFG6464873.1"/>
    <property type="molecule type" value="Genomic_DNA"/>
</dbReference>
<feature type="transmembrane region" description="Helical" evidence="1">
    <location>
        <begin position="29"/>
        <end position="45"/>
    </location>
</feature>
<keyword evidence="1" id="KW-0472">Membrane</keyword>
<organism evidence="2 3">
    <name type="scientific">Pelomonas lactea</name>
    <dbReference type="NCBI Taxonomy" id="3299030"/>
    <lineage>
        <taxon>Bacteria</taxon>
        <taxon>Pseudomonadati</taxon>
        <taxon>Pseudomonadota</taxon>
        <taxon>Betaproteobacteria</taxon>
        <taxon>Burkholderiales</taxon>
        <taxon>Sphaerotilaceae</taxon>
        <taxon>Roseateles</taxon>
    </lineage>
</organism>
<keyword evidence="1" id="KW-1133">Transmembrane helix</keyword>
<dbReference type="RefSeq" id="WP_394514553.1">
    <property type="nucleotide sequence ID" value="NZ_JBIGHX010000012.1"/>
</dbReference>
<feature type="transmembrane region" description="Helical" evidence="1">
    <location>
        <begin position="82"/>
        <end position="106"/>
    </location>
</feature>
<evidence type="ECO:0000313" key="2">
    <source>
        <dbReference type="EMBL" id="MFG6464873.1"/>
    </source>
</evidence>
<name>A0ABW7GSA7_9BURK</name>
<keyword evidence="1" id="KW-0812">Transmembrane</keyword>
<evidence type="ECO:0008006" key="4">
    <source>
        <dbReference type="Google" id="ProtNLM"/>
    </source>
</evidence>
<accession>A0ABW7GSA7</accession>
<protein>
    <recommendedName>
        <fullName evidence="4">Lipoprotein</fullName>
    </recommendedName>
</protein>